<dbReference type="PANTHER" id="PTHR43861">
    <property type="entry name" value="TRANS-ACONITATE 2-METHYLTRANSFERASE-RELATED"/>
    <property type="match status" value="1"/>
</dbReference>
<comment type="subunit">
    <text evidence="3">Homodimer.</text>
</comment>
<proteinExistence type="inferred from homology"/>
<dbReference type="InterPro" id="IPR005271">
    <property type="entry name" value="CmoA"/>
</dbReference>
<organism evidence="6 7">
    <name type="scientific">Idiomarina xiamenensis 10-D-4</name>
    <dbReference type="NCBI Taxonomy" id="740709"/>
    <lineage>
        <taxon>Bacteria</taxon>
        <taxon>Pseudomonadati</taxon>
        <taxon>Pseudomonadota</taxon>
        <taxon>Gammaproteobacteria</taxon>
        <taxon>Alteromonadales</taxon>
        <taxon>Idiomarinaceae</taxon>
        <taxon>Idiomarina</taxon>
    </lineage>
</organism>
<dbReference type="PATRIC" id="fig|740709.3.peg.2282"/>
<feature type="binding site" evidence="3">
    <location>
        <position position="205"/>
    </location>
    <ligand>
        <name>S-adenosyl-L-methionine</name>
        <dbReference type="ChEBI" id="CHEBI:59789"/>
    </ligand>
</feature>
<sequence>MHNDNQHKRDALFAEPAQQVADFCFDERVVEVFPDMISRSVPGYQTIVNSLTQFVRRFAQPQSNLYDLGCSLGAATIAIRQGCEHVDGCQIIAVDNSEAMIKRCRMHVDGYKGRTPVTIRCEDLAATPIDNASVVVLNFTLQFVPPAQRAAVIQRIYDGMRRGAVLLVAEKLKHDDTVVDELLVDLHHDFKRANGYSDLEISQKRAAIENVMRIDSLATHFQRFHEAGFKHHSVWYQCLNFAAMLAIK</sequence>
<dbReference type="NCBIfam" id="NF011995">
    <property type="entry name" value="PRK15451.1"/>
    <property type="match status" value="1"/>
</dbReference>
<dbReference type="EC" id="2.1.3.-" evidence="3"/>
<dbReference type="GO" id="GO:0008168">
    <property type="term" value="F:methyltransferase activity"/>
    <property type="evidence" value="ECO:0007669"/>
    <property type="project" value="UniProtKB-KW"/>
</dbReference>
<feature type="binding site" evidence="3 4">
    <location>
        <position position="44"/>
    </location>
    <ligand>
        <name>S-adenosyl-L-methionine</name>
        <dbReference type="ChEBI" id="CHEBI:59789"/>
    </ligand>
</feature>
<dbReference type="Proteomes" id="UP000014115">
    <property type="component" value="Unassembled WGS sequence"/>
</dbReference>
<feature type="binding site" evidence="3 4">
    <location>
        <position position="138"/>
    </location>
    <ligand>
        <name>S-adenosyl-L-methionine</name>
        <dbReference type="ChEBI" id="CHEBI:59789"/>
    </ligand>
</feature>
<dbReference type="AlphaFoldDB" id="K2KT37"/>
<dbReference type="GO" id="GO:1904047">
    <property type="term" value="F:S-adenosyl-L-methionine binding"/>
    <property type="evidence" value="ECO:0007669"/>
    <property type="project" value="UniProtKB-UniRule"/>
</dbReference>
<dbReference type="OrthoDB" id="9779941at2"/>
<dbReference type="SUPFAM" id="SSF53335">
    <property type="entry name" value="S-adenosyl-L-methionine-dependent methyltransferases"/>
    <property type="match status" value="1"/>
</dbReference>
<dbReference type="HAMAP" id="MF_01589">
    <property type="entry name" value="Cx_SAM_synthase"/>
    <property type="match status" value="1"/>
</dbReference>
<dbReference type="EMBL" id="AMRG01000016">
    <property type="protein sequence ID" value="EKE80795.1"/>
    <property type="molecule type" value="Genomic_DNA"/>
</dbReference>
<dbReference type="PANTHER" id="PTHR43861:SF2">
    <property type="entry name" value="CARBOXY-S-ADENOSYL-L-METHIONINE SYNTHASE"/>
    <property type="match status" value="1"/>
</dbReference>
<feature type="domain" description="Methyltransferase" evidence="5">
    <location>
        <begin position="67"/>
        <end position="162"/>
    </location>
</feature>
<dbReference type="eggNOG" id="COG2226">
    <property type="taxonomic scope" value="Bacteria"/>
</dbReference>
<dbReference type="PIRSF" id="PIRSF006325">
    <property type="entry name" value="MeTrfase_bac"/>
    <property type="match status" value="1"/>
</dbReference>
<dbReference type="NCBIfam" id="TIGR00740">
    <property type="entry name" value="carboxy-S-adenosyl-L-methionine synthase CmoA"/>
    <property type="match status" value="1"/>
</dbReference>
<keyword evidence="7" id="KW-1185">Reference proteome</keyword>
<keyword evidence="2 3" id="KW-0949">S-adenosyl-L-methionine</keyword>
<dbReference type="GO" id="GO:0016743">
    <property type="term" value="F:carboxyl- or carbamoyltransferase activity"/>
    <property type="evidence" value="ECO:0007669"/>
    <property type="project" value="UniProtKB-UniRule"/>
</dbReference>
<evidence type="ECO:0000313" key="6">
    <source>
        <dbReference type="EMBL" id="EKE80795.1"/>
    </source>
</evidence>
<evidence type="ECO:0000256" key="3">
    <source>
        <dbReference type="HAMAP-Rule" id="MF_01589"/>
    </source>
</evidence>
<evidence type="ECO:0000256" key="1">
    <source>
        <dbReference type="ARBA" id="ARBA00022679"/>
    </source>
</evidence>
<gene>
    <name evidence="3" type="primary">cmoA</name>
    <name evidence="6" type="ORF">A10D4_11294</name>
</gene>
<evidence type="ECO:0000259" key="5">
    <source>
        <dbReference type="Pfam" id="PF13649"/>
    </source>
</evidence>
<comment type="caution">
    <text evidence="6">The sequence shown here is derived from an EMBL/GenBank/DDBJ whole genome shotgun (WGS) entry which is preliminary data.</text>
</comment>
<dbReference type="CDD" id="cd02440">
    <property type="entry name" value="AdoMet_MTases"/>
    <property type="match status" value="1"/>
</dbReference>
<keyword evidence="6" id="KW-0489">Methyltransferase</keyword>
<dbReference type="STRING" id="740709.A10D4_11294"/>
<evidence type="ECO:0000256" key="4">
    <source>
        <dbReference type="PIRSR" id="PIRSR006325-1"/>
    </source>
</evidence>
<protein>
    <recommendedName>
        <fullName evidence="3">Carboxy-S-adenosyl-L-methionine synthase</fullName>
        <shortName evidence="3">Cx-SAM synthase</shortName>
        <ecNumber evidence="3">2.1.3.-</ecNumber>
    </recommendedName>
</protein>
<comment type="catalytic activity">
    <reaction evidence="3">
        <text>prephenate + S-adenosyl-L-methionine = carboxy-S-adenosyl-L-methionine + 3-phenylpyruvate + H2O</text>
        <dbReference type="Rhea" id="RHEA:51692"/>
        <dbReference type="ChEBI" id="CHEBI:15377"/>
        <dbReference type="ChEBI" id="CHEBI:18005"/>
        <dbReference type="ChEBI" id="CHEBI:29934"/>
        <dbReference type="ChEBI" id="CHEBI:59789"/>
        <dbReference type="ChEBI" id="CHEBI:134278"/>
    </reaction>
</comment>
<dbReference type="Gene3D" id="3.40.50.150">
    <property type="entry name" value="Vaccinia Virus protein VP39"/>
    <property type="match status" value="1"/>
</dbReference>
<keyword evidence="1 3" id="KW-0808">Transferase</keyword>
<name>K2KT37_9GAMM</name>
<dbReference type="InterPro" id="IPR041698">
    <property type="entry name" value="Methyltransf_25"/>
</dbReference>
<feature type="binding site" evidence="3">
    <location>
        <begin position="123"/>
        <end position="124"/>
    </location>
    <ligand>
        <name>S-adenosyl-L-methionine</name>
        <dbReference type="ChEBI" id="CHEBI:59789"/>
    </ligand>
</feature>
<dbReference type="RefSeq" id="WP_008489618.1">
    <property type="nucleotide sequence ID" value="NZ_AMRG01000016.1"/>
</dbReference>
<dbReference type="GO" id="GO:0002098">
    <property type="term" value="P:tRNA wobble uridine modification"/>
    <property type="evidence" value="ECO:0007669"/>
    <property type="project" value="InterPro"/>
</dbReference>
<feature type="binding site" evidence="3 4">
    <location>
        <begin position="69"/>
        <end position="71"/>
    </location>
    <ligand>
        <name>S-adenosyl-L-methionine</name>
        <dbReference type="ChEBI" id="CHEBI:59789"/>
    </ligand>
</feature>
<evidence type="ECO:0000256" key="2">
    <source>
        <dbReference type="ARBA" id="ARBA00022691"/>
    </source>
</evidence>
<dbReference type="InterPro" id="IPR029063">
    <property type="entry name" value="SAM-dependent_MTases_sf"/>
</dbReference>
<comment type="similarity">
    <text evidence="3">Belongs to the class I-like SAM-binding methyltransferase superfamily. Cx-SAM synthase family.</text>
</comment>
<feature type="binding site" evidence="3 4">
    <location>
        <begin position="95"/>
        <end position="96"/>
    </location>
    <ligand>
        <name>S-adenosyl-L-methionine</name>
        <dbReference type="ChEBI" id="CHEBI:59789"/>
    </ligand>
</feature>
<evidence type="ECO:0000313" key="7">
    <source>
        <dbReference type="Proteomes" id="UP000014115"/>
    </source>
</evidence>
<dbReference type="GO" id="GO:0032259">
    <property type="term" value="P:methylation"/>
    <property type="evidence" value="ECO:0007669"/>
    <property type="project" value="UniProtKB-KW"/>
</dbReference>
<comment type="function">
    <text evidence="3">Catalyzes the conversion of S-adenosyl-L-methionine (SAM) to carboxy-S-adenosyl-L-methionine (Cx-SAM).</text>
</comment>
<accession>K2KT37</accession>
<reference evidence="6 7" key="1">
    <citation type="journal article" date="2012" name="J. Bacteriol.">
        <title>Genome Sequence of Idiomarina xiamenensis Type Strain 10-D-4.</title>
        <authorList>
            <person name="Lai Q."/>
            <person name="Wang L."/>
            <person name="Wang W."/>
            <person name="Shao Z."/>
        </authorList>
    </citation>
    <scope>NUCLEOTIDE SEQUENCE [LARGE SCALE GENOMIC DNA]</scope>
    <source>
        <strain evidence="6 7">10-D-4</strain>
    </source>
</reference>
<dbReference type="Pfam" id="PF13649">
    <property type="entry name" value="Methyltransf_25"/>
    <property type="match status" value="1"/>
</dbReference>